<dbReference type="InterPro" id="IPR000792">
    <property type="entry name" value="Tscrpt_reg_LuxR_C"/>
</dbReference>
<keyword evidence="2" id="KW-0067">ATP-binding</keyword>
<keyword evidence="1" id="KW-0547">Nucleotide-binding</keyword>
<dbReference type="PRINTS" id="PR00038">
    <property type="entry name" value="HTHLUXR"/>
</dbReference>
<keyword evidence="5" id="KW-1185">Reference proteome</keyword>
<dbReference type="PANTHER" id="PTHR16305:SF35">
    <property type="entry name" value="TRANSCRIPTIONAL ACTIVATOR DOMAIN"/>
    <property type="match status" value="1"/>
</dbReference>
<evidence type="ECO:0000313" key="5">
    <source>
        <dbReference type="Proteomes" id="UP000007809"/>
    </source>
</evidence>
<dbReference type="EMBL" id="CP002593">
    <property type="protein sequence ID" value="AEA28013.1"/>
    <property type="molecule type" value="Genomic_DNA"/>
</dbReference>
<dbReference type="GO" id="GO:0005737">
    <property type="term" value="C:cytoplasm"/>
    <property type="evidence" value="ECO:0007669"/>
    <property type="project" value="TreeGrafter"/>
</dbReference>
<dbReference type="InterPro" id="IPR041664">
    <property type="entry name" value="AAA_16"/>
</dbReference>
<dbReference type="GO" id="GO:0005524">
    <property type="term" value="F:ATP binding"/>
    <property type="evidence" value="ECO:0007669"/>
    <property type="project" value="UniProtKB-KW"/>
</dbReference>
<dbReference type="PANTHER" id="PTHR16305">
    <property type="entry name" value="TESTICULAR SOLUBLE ADENYLYL CYCLASE"/>
    <property type="match status" value="1"/>
</dbReference>
<dbReference type="InterPro" id="IPR016032">
    <property type="entry name" value="Sig_transdc_resp-reg_C-effctor"/>
</dbReference>
<evidence type="ECO:0000256" key="2">
    <source>
        <dbReference type="ARBA" id="ARBA00022840"/>
    </source>
</evidence>
<dbReference type="RefSeq" id="WP_013677911.1">
    <property type="nucleotide sequence ID" value="NC_015312.1"/>
</dbReference>
<dbReference type="OrthoDB" id="134933at2"/>
<dbReference type="InterPro" id="IPR027417">
    <property type="entry name" value="P-loop_NTPase"/>
</dbReference>
<dbReference type="Proteomes" id="UP000007809">
    <property type="component" value="Chromosome"/>
</dbReference>
<dbReference type="AlphaFoldDB" id="F4D1V3"/>
<dbReference type="PROSITE" id="PS50043">
    <property type="entry name" value="HTH_LUXR_2"/>
    <property type="match status" value="1"/>
</dbReference>
<accession>F4D1V3</accession>
<organism evidence="4 5">
    <name type="scientific">Pseudonocardia dioxanivorans (strain ATCC 55486 / DSM 44775 / JCM 13855 / CB1190)</name>
    <dbReference type="NCBI Taxonomy" id="675635"/>
    <lineage>
        <taxon>Bacteria</taxon>
        <taxon>Bacillati</taxon>
        <taxon>Actinomycetota</taxon>
        <taxon>Actinomycetes</taxon>
        <taxon>Pseudonocardiales</taxon>
        <taxon>Pseudonocardiaceae</taxon>
        <taxon>Pseudonocardia</taxon>
    </lineage>
</organism>
<dbReference type="Gene3D" id="1.10.10.10">
    <property type="entry name" value="Winged helix-like DNA-binding domain superfamily/Winged helix DNA-binding domain"/>
    <property type="match status" value="1"/>
</dbReference>
<reference evidence="4 5" key="1">
    <citation type="journal article" date="2011" name="J. Bacteriol.">
        <title>Genome sequence of the 1,4-dioxane-degrading Pseudonocardia dioxanivorans strain CB1190.</title>
        <authorList>
            <person name="Sales C.M."/>
            <person name="Mahendra S."/>
            <person name="Grostern A."/>
            <person name="Parales R.E."/>
            <person name="Goodwin L.A."/>
            <person name="Woyke T."/>
            <person name="Nolan M."/>
            <person name="Lapidus A."/>
            <person name="Chertkov O."/>
            <person name="Ovchinnikova G."/>
            <person name="Sczyrba A."/>
            <person name="Alvarez-Cohen L."/>
        </authorList>
    </citation>
    <scope>NUCLEOTIDE SEQUENCE [LARGE SCALE GENOMIC DNA]</scope>
    <source>
        <strain evidence="5">ATCC 55486 / DSM 44775 / JCM 13855 / CB1190</strain>
    </source>
</reference>
<dbReference type="SUPFAM" id="SSF46894">
    <property type="entry name" value="C-terminal effector domain of the bipartite response regulators"/>
    <property type="match status" value="1"/>
</dbReference>
<dbReference type="CDD" id="cd06170">
    <property type="entry name" value="LuxR_C_like"/>
    <property type="match status" value="1"/>
</dbReference>
<evidence type="ECO:0000256" key="1">
    <source>
        <dbReference type="ARBA" id="ARBA00022741"/>
    </source>
</evidence>
<dbReference type="PROSITE" id="PS00622">
    <property type="entry name" value="HTH_LUXR_1"/>
    <property type="match status" value="1"/>
</dbReference>
<feature type="domain" description="HTH luxR-type" evidence="3">
    <location>
        <begin position="838"/>
        <end position="899"/>
    </location>
</feature>
<proteinExistence type="predicted"/>
<dbReference type="SUPFAM" id="SSF52540">
    <property type="entry name" value="P-loop containing nucleoside triphosphate hydrolases"/>
    <property type="match status" value="1"/>
</dbReference>
<dbReference type="GO" id="GO:0004016">
    <property type="term" value="F:adenylate cyclase activity"/>
    <property type="evidence" value="ECO:0007669"/>
    <property type="project" value="TreeGrafter"/>
</dbReference>
<dbReference type="Pfam" id="PF00196">
    <property type="entry name" value="GerE"/>
    <property type="match status" value="1"/>
</dbReference>
<name>F4D1V3_PSEUX</name>
<gene>
    <name evidence="4" type="ordered locus">Psed_5889</name>
</gene>
<sequence length="899" mass="92364">MPWTEPFVGRAAELAVLAGALDAARDGRPSVVLVEGEPGIGKTTLLRRFVDDVPGPGAADAVTVVRAAADEAEVALPFGVVDQLVADLPPGTSRSAPSPSADPLAVGAELLATLGALEGDAPVLLVVDDAQWVDDPSAGALAFAVRRLRRDRVLVVLGVRDPDGGPGTRWWDRGFGPVAPQRVVLGGLGADEIGALAADSVGPLTPAAAERLREHTDGHPLHVAALLRELPHATLLDTSTPLPAPRSLTTLVLVTVAGLAEAARELVLAAAVLGDRCPLAHAVALAAPADPVAALDEAVRAGLLVEITGGTRHDVAFTHQLVRAAVHGDLPPARRHELHSAAAELVGGTAATAHRVAAAVGPDEKLATELTTLGREDVDARRWRAAADHLLAAADLSATPDARAARLIAGVDAMLAGGDLRRALRSEPDVRALPPGPARSRVVGRLEAATGRFRDAHVSLADALDGAGDDVAGRAAAAAHLSLLSFVEGDVDAAAELSRQALDRVPPPEDEPTARFVRIVAEVVRGGDDEVDALLAKGGSPEVAGLRGVVALWRQDAAAAAEVLTGVVRDGAADMSMQGRILLLAHLAEAQYRTGDWNGSAANGALAVSLARDAGVLVGAGLTNALTSYVASGRGEWELATARVEAAEGATRTLPWWGGQAYAATARAVLAQARGDAAGMLAALAPLTGADDTVARPVVRAVIVPWRTLLAEGQLGTGDLDAAAATLDDLDTRLTGPPGWTALEAARLRAELAELRSGPAAAREPYEHAMELAGRIAAEPVRARVEAGFGRALVAAGERRPGVDLLRTAHDRLTRLGAAPFAERADELLRAAGLHPPAAGGALALTPQELAVARLVAEGRTNSEVGASLFVTGRTVAFHLSNIYAKLGISSRRQLAAHL</sequence>
<dbReference type="GO" id="GO:0006355">
    <property type="term" value="P:regulation of DNA-templated transcription"/>
    <property type="evidence" value="ECO:0007669"/>
    <property type="project" value="InterPro"/>
</dbReference>
<protein>
    <submittedName>
        <fullName evidence="4">Transcriptional regulator, LuxR family</fullName>
    </submittedName>
</protein>
<dbReference type="HOGENOM" id="CLU_006850_4_1_11"/>
<dbReference type="GO" id="GO:0003677">
    <property type="term" value="F:DNA binding"/>
    <property type="evidence" value="ECO:0007669"/>
    <property type="project" value="InterPro"/>
</dbReference>
<dbReference type="SMART" id="SM00421">
    <property type="entry name" value="HTH_LUXR"/>
    <property type="match status" value="1"/>
</dbReference>
<dbReference type="InterPro" id="IPR036388">
    <property type="entry name" value="WH-like_DNA-bd_sf"/>
</dbReference>
<evidence type="ECO:0000313" key="4">
    <source>
        <dbReference type="EMBL" id="AEA28013.1"/>
    </source>
</evidence>
<dbReference type="KEGG" id="pdx:Psed_5889"/>
<dbReference type="eggNOG" id="COG2909">
    <property type="taxonomic scope" value="Bacteria"/>
</dbReference>
<dbReference type="STRING" id="675635.Psed_5889"/>
<dbReference type="Pfam" id="PF13191">
    <property type="entry name" value="AAA_16"/>
    <property type="match status" value="1"/>
</dbReference>
<dbReference type="Gene3D" id="3.40.50.300">
    <property type="entry name" value="P-loop containing nucleotide triphosphate hydrolases"/>
    <property type="match status" value="1"/>
</dbReference>
<evidence type="ECO:0000259" key="3">
    <source>
        <dbReference type="PROSITE" id="PS50043"/>
    </source>
</evidence>